<dbReference type="InterPro" id="IPR013783">
    <property type="entry name" value="Ig-like_fold"/>
</dbReference>
<dbReference type="InterPro" id="IPR005819">
    <property type="entry name" value="H1/H5"/>
</dbReference>
<dbReference type="GO" id="GO:0006334">
    <property type="term" value="P:nucleosome assembly"/>
    <property type="evidence" value="ECO:0007669"/>
    <property type="project" value="InterPro"/>
</dbReference>
<evidence type="ECO:0000313" key="4">
    <source>
        <dbReference type="EMBL" id="HIV08563.1"/>
    </source>
</evidence>
<evidence type="ECO:0000256" key="1">
    <source>
        <dbReference type="ARBA" id="ARBA00010926"/>
    </source>
</evidence>
<organism evidence="4 5">
    <name type="scientific">Candidatus Spyradenecus faecavium</name>
    <dbReference type="NCBI Taxonomy" id="2840947"/>
    <lineage>
        <taxon>Bacteria</taxon>
        <taxon>Pseudomonadati</taxon>
        <taxon>Lentisphaerota</taxon>
        <taxon>Lentisphaeria</taxon>
        <taxon>Lentisphaerales</taxon>
        <taxon>Lentisphaeraceae</taxon>
        <taxon>Lentisphaeraceae incertae sedis</taxon>
        <taxon>Candidatus Spyradenecus</taxon>
    </lineage>
</organism>
<dbReference type="Gene3D" id="2.60.40.10">
    <property type="entry name" value="Immunoglobulins"/>
    <property type="match status" value="1"/>
</dbReference>
<feature type="region of interest" description="Disordered" evidence="2">
    <location>
        <begin position="1"/>
        <end position="84"/>
    </location>
</feature>
<dbReference type="CDD" id="cd02859">
    <property type="entry name" value="E_set_AMPKbeta_like_N"/>
    <property type="match status" value="1"/>
</dbReference>
<evidence type="ECO:0000313" key="5">
    <source>
        <dbReference type="Proteomes" id="UP000886845"/>
    </source>
</evidence>
<evidence type="ECO:0000259" key="3">
    <source>
        <dbReference type="SMART" id="SM01065"/>
    </source>
</evidence>
<feature type="compositionally biased region" description="Low complexity" evidence="2">
    <location>
        <begin position="71"/>
        <end position="83"/>
    </location>
</feature>
<dbReference type="SUPFAM" id="SSF81296">
    <property type="entry name" value="E set domains"/>
    <property type="match status" value="1"/>
</dbReference>
<dbReference type="InterPro" id="IPR032640">
    <property type="entry name" value="AMPK1_CBM"/>
</dbReference>
<proteinExistence type="inferred from homology"/>
<comment type="similarity">
    <text evidence="1">Belongs to the 5'-AMP-activated protein kinase beta subunit family.</text>
</comment>
<dbReference type="InterPro" id="IPR002044">
    <property type="entry name" value="CBM20"/>
</dbReference>
<dbReference type="GO" id="GO:0030527">
    <property type="term" value="F:structural constituent of chromatin"/>
    <property type="evidence" value="ECO:0007669"/>
    <property type="project" value="InterPro"/>
</dbReference>
<dbReference type="PANTHER" id="PTHR10343">
    <property type="entry name" value="5'-AMP-ACTIVATED PROTEIN KINASE , BETA SUBUNIT"/>
    <property type="match status" value="1"/>
</dbReference>
<accession>A0A9D1T2S1</accession>
<dbReference type="Proteomes" id="UP000886845">
    <property type="component" value="Unassembled WGS sequence"/>
</dbReference>
<dbReference type="InterPro" id="IPR050827">
    <property type="entry name" value="CRP1_MDG1_kinase"/>
</dbReference>
<dbReference type="PRINTS" id="PR00624">
    <property type="entry name" value="HISTONEH5"/>
</dbReference>
<dbReference type="GO" id="GO:0003677">
    <property type="term" value="F:DNA binding"/>
    <property type="evidence" value="ECO:0007669"/>
    <property type="project" value="InterPro"/>
</dbReference>
<dbReference type="InterPro" id="IPR014756">
    <property type="entry name" value="Ig_E-set"/>
</dbReference>
<feature type="compositionally biased region" description="Low complexity" evidence="2">
    <location>
        <begin position="1"/>
        <end position="29"/>
    </location>
</feature>
<name>A0A9D1T2S1_9BACT</name>
<dbReference type="GO" id="GO:0000786">
    <property type="term" value="C:nucleosome"/>
    <property type="evidence" value="ECO:0007669"/>
    <property type="project" value="InterPro"/>
</dbReference>
<comment type="caution">
    <text evidence="4">The sequence shown here is derived from an EMBL/GenBank/DDBJ whole genome shotgun (WGS) entry which is preliminary data.</text>
</comment>
<evidence type="ECO:0000256" key="2">
    <source>
        <dbReference type="SAM" id="MobiDB-lite"/>
    </source>
</evidence>
<protein>
    <submittedName>
        <fullName evidence="4">Glycogen-binding domain-containing protein</fullName>
    </submittedName>
</protein>
<reference evidence="4" key="1">
    <citation type="submission" date="2020-10" db="EMBL/GenBank/DDBJ databases">
        <authorList>
            <person name="Gilroy R."/>
        </authorList>
    </citation>
    <scope>NUCLEOTIDE SEQUENCE</scope>
    <source>
        <strain evidence="4">35461</strain>
    </source>
</reference>
<dbReference type="AlphaFoldDB" id="A0A9D1T2S1"/>
<gene>
    <name evidence="4" type="ORF">IAC79_00415</name>
</gene>
<sequence>MATKKTAKTTTAKAAAPKAAPAKKAAAPKAAKKPAVKAPETEDLPLDVPAKAPAKKPAKAAAPKAVKAEPAKAPAAKKPAAPKTTRVTFRVRAEVGSKVALAGSFNGWDPADKPMTDKDGTGEFTCTVSLPKGRYEYKYVINGTWCADPECTDWVQNDMGTLNSVKVVD</sequence>
<reference evidence="4" key="2">
    <citation type="journal article" date="2021" name="PeerJ">
        <title>Extensive microbial diversity within the chicken gut microbiome revealed by metagenomics and culture.</title>
        <authorList>
            <person name="Gilroy R."/>
            <person name="Ravi A."/>
            <person name="Getino M."/>
            <person name="Pursley I."/>
            <person name="Horton D.L."/>
            <person name="Alikhan N.F."/>
            <person name="Baker D."/>
            <person name="Gharbi K."/>
            <person name="Hall N."/>
            <person name="Watson M."/>
            <person name="Adriaenssens E.M."/>
            <person name="Foster-Nyarko E."/>
            <person name="Jarju S."/>
            <person name="Secka A."/>
            <person name="Antonio M."/>
            <person name="Oren A."/>
            <person name="Chaudhuri R.R."/>
            <person name="La Ragione R."/>
            <person name="Hildebrand F."/>
            <person name="Pallen M.J."/>
        </authorList>
    </citation>
    <scope>NUCLEOTIDE SEQUENCE</scope>
    <source>
        <strain evidence="4">35461</strain>
    </source>
</reference>
<dbReference type="PANTHER" id="PTHR10343:SF84">
    <property type="entry name" value="5'-AMP-ACTIVATED PROTEIN KINASE SUBUNIT BETA-1"/>
    <property type="match status" value="1"/>
</dbReference>
<dbReference type="Pfam" id="PF16561">
    <property type="entry name" value="AMPK1_CBM"/>
    <property type="match status" value="1"/>
</dbReference>
<dbReference type="SMART" id="SM01065">
    <property type="entry name" value="CBM_2"/>
    <property type="match status" value="1"/>
</dbReference>
<feature type="domain" description="CBM20" evidence="3">
    <location>
        <begin position="84"/>
        <end position="157"/>
    </location>
</feature>
<dbReference type="GO" id="GO:2001070">
    <property type="term" value="F:starch binding"/>
    <property type="evidence" value="ECO:0007669"/>
    <property type="project" value="InterPro"/>
</dbReference>
<dbReference type="EMBL" id="DVOR01000014">
    <property type="protein sequence ID" value="HIV08563.1"/>
    <property type="molecule type" value="Genomic_DNA"/>
</dbReference>